<evidence type="ECO:0000256" key="1">
    <source>
        <dbReference type="ARBA" id="ARBA00004141"/>
    </source>
</evidence>
<dbReference type="EMBL" id="CAFAAI010000005">
    <property type="protein sequence ID" value="CAB4786257.1"/>
    <property type="molecule type" value="Genomic_DNA"/>
</dbReference>
<evidence type="ECO:0000256" key="5">
    <source>
        <dbReference type="SAM" id="Phobius"/>
    </source>
</evidence>
<feature type="transmembrane region" description="Helical" evidence="5">
    <location>
        <begin position="124"/>
        <end position="146"/>
    </location>
</feature>
<evidence type="ECO:0000256" key="3">
    <source>
        <dbReference type="ARBA" id="ARBA00022989"/>
    </source>
</evidence>
<dbReference type="InterPro" id="IPR007016">
    <property type="entry name" value="O-antigen_ligase-rel_domated"/>
</dbReference>
<protein>
    <submittedName>
        <fullName evidence="7">Unannotated protein</fullName>
    </submittedName>
</protein>
<reference evidence="7" key="1">
    <citation type="submission" date="2020-05" db="EMBL/GenBank/DDBJ databases">
        <authorList>
            <person name="Chiriac C."/>
            <person name="Salcher M."/>
            <person name="Ghai R."/>
            <person name="Kavagutti S V."/>
        </authorList>
    </citation>
    <scope>NUCLEOTIDE SEQUENCE</scope>
</reference>
<dbReference type="GO" id="GO:0016020">
    <property type="term" value="C:membrane"/>
    <property type="evidence" value="ECO:0007669"/>
    <property type="project" value="UniProtKB-SubCell"/>
</dbReference>
<feature type="domain" description="O-antigen ligase-related" evidence="6">
    <location>
        <begin position="200"/>
        <end position="343"/>
    </location>
</feature>
<gene>
    <name evidence="7" type="ORF">UFOPK2992_00087</name>
</gene>
<dbReference type="AlphaFoldDB" id="A0A6J6WW94"/>
<evidence type="ECO:0000256" key="4">
    <source>
        <dbReference type="ARBA" id="ARBA00023136"/>
    </source>
</evidence>
<sequence length="413" mass="44232">MRVGLPDATLAQSKNGLGLRPLSRRDRRLCVLMSLAVALSMTRYAVLAISGLPLIVIALASVCVMAILGSAPLHIGPCTYVLVLCAVLSATQALSPQRAFQWLILLIVTLASVSLMSPRLLKAVIVWGSLAGGLANASLIVLEWLNLKPGALDFDPLLVHEGLSEYYLQSAYYSAIACGVSLWLSYQSKTTARRAALVVAAAVSFSAVLIANSRGAVLFLAVFGATVLTMLTNYRKSSSQRTRRLLPLAAAVVMVCGIWLGWFSDLEQRLGESTASSLSFSDSRRVAIQRYALSIAADHPLGIGWNGFSTLTSSHFGASIRSAHSLFLGLALDLGVFGGAIFISLLVVPLTLLVIEKERRTDPFSVLFIGIILGVLINGLVDTIQVAPAGMVMHIVLMPIGWSYVTRRRRSPV</sequence>
<comment type="subcellular location">
    <subcellularLocation>
        <location evidence="1">Membrane</location>
        <topology evidence="1">Multi-pass membrane protein</topology>
    </subcellularLocation>
</comment>
<keyword evidence="4 5" id="KW-0472">Membrane</keyword>
<dbReference type="PANTHER" id="PTHR37422">
    <property type="entry name" value="TEICHURONIC ACID BIOSYNTHESIS PROTEIN TUAE"/>
    <property type="match status" value="1"/>
</dbReference>
<dbReference type="InterPro" id="IPR051533">
    <property type="entry name" value="WaaL-like"/>
</dbReference>
<dbReference type="Pfam" id="PF04932">
    <property type="entry name" value="Wzy_C"/>
    <property type="match status" value="1"/>
</dbReference>
<proteinExistence type="predicted"/>
<name>A0A6J6WW94_9ZZZZ</name>
<feature type="transmembrane region" description="Helical" evidence="5">
    <location>
        <begin position="216"/>
        <end position="233"/>
    </location>
</feature>
<dbReference type="PANTHER" id="PTHR37422:SF23">
    <property type="entry name" value="TEICHURONIC ACID BIOSYNTHESIS PROTEIN TUAE"/>
    <property type="match status" value="1"/>
</dbReference>
<feature type="transmembrane region" description="Helical" evidence="5">
    <location>
        <begin position="100"/>
        <end position="117"/>
    </location>
</feature>
<feature type="transmembrane region" description="Helical" evidence="5">
    <location>
        <begin position="191"/>
        <end position="210"/>
    </location>
</feature>
<evidence type="ECO:0000259" key="6">
    <source>
        <dbReference type="Pfam" id="PF04932"/>
    </source>
</evidence>
<organism evidence="7">
    <name type="scientific">freshwater metagenome</name>
    <dbReference type="NCBI Taxonomy" id="449393"/>
    <lineage>
        <taxon>unclassified sequences</taxon>
        <taxon>metagenomes</taxon>
        <taxon>ecological metagenomes</taxon>
    </lineage>
</organism>
<feature type="transmembrane region" description="Helical" evidence="5">
    <location>
        <begin position="364"/>
        <end position="381"/>
    </location>
</feature>
<evidence type="ECO:0000256" key="2">
    <source>
        <dbReference type="ARBA" id="ARBA00022692"/>
    </source>
</evidence>
<feature type="transmembrane region" description="Helical" evidence="5">
    <location>
        <begin position="245"/>
        <end position="263"/>
    </location>
</feature>
<feature type="transmembrane region" description="Helical" evidence="5">
    <location>
        <begin position="166"/>
        <end position="184"/>
    </location>
</feature>
<keyword evidence="2 5" id="KW-0812">Transmembrane</keyword>
<feature type="transmembrane region" description="Helical" evidence="5">
    <location>
        <begin position="78"/>
        <end position="94"/>
    </location>
</feature>
<feature type="transmembrane region" description="Helical" evidence="5">
    <location>
        <begin position="387"/>
        <end position="405"/>
    </location>
</feature>
<evidence type="ECO:0000313" key="7">
    <source>
        <dbReference type="EMBL" id="CAB4786257.1"/>
    </source>
</evidence>
<accession>A0A6J6WW94</accession>
<feature type="transmembrane region" description="Helical" evidence="5">
    <location>
        <begin position="52"/>
        <end position="71"/>
    </location>
</feature>
<keyword evidence="3 5" id="KW-1133">Transmembrane helix</keyword>
<feature type="transmembrane region" description="Helical" evidence="5">
    <location>
        <begin position="334"/>
        <end position="355"/>
    </location>
</feature>